<dbReference type="Proteomes" id="UP000603200">
    <property type="component" value="Unassembled WGS sequence"/>
</dbReference>
<reference evidence="3 4" key="1">
    <citation type="submission" date="2021-01" db="EMBL/GenBank/DDBJ databases">
        <title>Whole genome shotgun sequence of Actinoplanes humidus NBRC 14915.</title>
        <authorList>
            <person name="Komaki H."/>
            <person name="Tamura T."/>
        </authorList>
    </citation>
    <scope>NUCLEOTIDE SEQUENCE [LARGE SCALE GENOMIC DNA]</scope>
    <source>
        <strain evidence="3 4">NBRC 14915</strain>
    </source>
</reference>
<keyword evidence="4" id="KW-1185">Reference proteome</keyword>
<gene>
    <name evidence="3" type="ORF">Ahu01nite_083730</name>
</gene>
<dbReference type="EMBL" id="BOMN01000117">
    <property type="protein sequence ID" value="GIE25271.1"/>
    <property type="molecule type" value="Genomic_DNA"/>
</dbReference>
<proteinExistence type="predicted"/>
<feature type="region of interest" description="Disordered" evidence="1">
    <location>
        <begin position="1"/>
        <end position="22"/>
    </location>
</feature>
<comment type="caution">
    <text evidence="3">The sequence shown here is derived from an EMBL/GenBank/DDBJ whole genome shotgun (WGS) entry which is preliminary data.</text>
</comment>
<evidence type="ECO:0000313" key="3">
    <source>
        <dbReference type="EMBL" id="GIE25271.1"/>
    </source>
</evidence>
<name>A0ABQ4A344_9ACTN</name>
<feature type="transmembrane region" description="Helical" evidence="2">
    <location>
        <begin position="30"/>
        <end position="52"/>
    </location>
</feature>
<evidence type="ECO:0000256" key="2">
    <source>
        <dbReference type="SAM" id="Phobius"/>
    </source>
</evidence>
<evidence type="ECO:0000256" key="1">
    <source>
        <dbReference type="SAM" id="MobiDB-lite"/>
    </source>
</evidence>
<keyword evidence="2" id="KW-1133">Transmembrane helix</keyword>
<protein>
    <recommendedName>
        <fullName evidence="5">Prepilin-type N-terminal cleavage/methylation domain-containing protein</fullName>
    </recommendedName>
</protein>
<sequence length="229" mass="24100">MTRSLRFGAQASEHDDTETPGDAGVSMIEIMTTLGIMSVLMVLFTGAILQVFKTTSATDALSEAQRELSNAFQRFDRELRYASWIGDPGTVGNRQYVEFAGPVPTTCYQLRLKPGADGLGVLQMVTWTLGTPPAASANGQTIASQIDLTTGVAPFTKQGYGAKPYASASASPGGAIVGGDFTSVFQRLRVQLTTKVAAGDAQIDTTFTALNTSNQTLATNGCSEGRPTT</sequence>
<evidence type="ECO:0008006" key="5">
    <source>
        <dbReference type="Google" id="ProtNLM"/>
    </source>
</evidence>
<keyword evidence="2" id="KW-0472">Membrane</keyword>
<organism evidence="3 4">
    <name type="scientific">Winogradskya humida</name>
    <dbReference type="NCBI Taxonomy" id="113566"/>
    <lineage>
        <taxon>Bacteria</taxon>
        <taxon>Bacillati</taxon>
        <taxon>Actinomycetota</taxon>
        <taxon>Actinomycetes</taxon>
        <taxon>Micromonosporales</taxon>
        <taxon>Micromonosporaceae</taxon>
        <taxon>Winogradskya</taxon>
    </lineage>
</organism>
<evidence type="ECO:0000313" key="4">
    <source>
        <dbReference type="Proteomes" id="UP000603200"/>
    </source>
</evidence>
<dbReference type="RefSeq" id="WP_203842221.1">
    <property type="nucleotide sequence ID" value="NZ_BAAATV010000020.1"/>
</dbReference>
<keyword evidence="2" id="KW-0812">Transmembrane</keyword>
<accession>A0ABQ4A344</accession>